<dbReference type="EMBL" id="JADGJW010002277">
    <property type="protein sequence ID" value="KAJ3198730.1"/>
    <property type="molecule type" value="Genomic_DNA"/>
</dbReference>
<sequence>KLTPEELVKKWRASVRTQERQLDRQIRQLETEENKVKKSMQQLAKANDVKSCTVLAKEVVRARKAKNKM</sequence>
<keyword evidence="1" id="KW-0175">Coiled coil</keyword>
<dbReference type="PANTHER" id="PTHR10476">
    <property type="entry name" value="CHARGED MULTIVESICULAR BODY PROTEIN"/>
    <property type="match status" value="1"/>
</dbReference>
<gene>
    <name evidence="2" type="primary">VPS24_1</name>
    <name evidence="2" type="ORF">HK099_003475</name>
</gene>
<proteinExistence type="predicted"/>
<keyword evidence="3" id="KW-1185">Reference proteome</keyword>
<dbReference type="AlphaFoldDB" id="A0AAD5TSJ3"/>
<evidence type="ECO:0000256" key="1">
    <source>
        <dbReference type="SAM" id="Coils"/>
    </source>
</evidence>
<evidence type="ECO:0000313" key="2">
    <source>
        <dbReference type="EMBL" id="KAJ3198730.1"/>
    </source>
</evidence>
<feature type="non-terminal residue" evidence="2">
    <location>
        <position position="1"/>
    </location>
</feature>
<evidence type="ECO:0000313" key="3">
    <source>
        <dbReference type="Proteomes" id="UP001211065"/>
    </source>
</evidence>
<comment type="caution">
    <text evidence="2">The sequence shown here is derived from an EMBL/GenBank/DDBJ whole genome shotgun (WGS) entry which is preliminary data.</text>
</comment>
<accession>A0AAD5TSJ3</accession>
<dbReference type="InterPro" id="IPR005024">
    <property type="entry name" value="Snf7_fam"/>
</dbReference>
<name>A0AAD5TSJ3_9FUNG</name>
<dbReference type="Pfam" id="PF03357">
    <property type="entry name" value="Snf7"/>
    <property type="match status" value="1"/>
</dbReference>
<feature type="coiled-coil region" evidence="1">
    <location>
        <begin position="8"/>
        <end position="49"/>
    </location>
</feature>
<protein>
    <submittedName>
        <fullName evidence="2">Vacuolar protein-sorting-associated protein 24</fullName>
    </submittedName>
</protein>
<reference evidence="2" key="1">
    <citation type="submission" date="2020-05" db="EMBL/GenBank/DDBJ databases">
        <title>Phylogenomic resolution of chytrid fungi.</title>
        <authorList>
            <person name="Stajich J.E."/>
            <person name="Amses K."/>
            <person name="Simmons R."/>
            <person name="Seto K."/>
            <person name="Myers J."/>
            <person name="Bonds A."/>
            <person name="Quandt C.A."/>
            <person name="Barry K."/>
            <person name="Liu P."/>
            <person name="Grigoriev I."/>
            <person name="Longcore J.E."/>
            <person name="James T.Y."/>
        </authorList>
    </citation>
    <scope>NUCLEOTIDE SEQUENCE</scope>
    <source>
        <strain evidence="2">JEL0476</strain>
    </source>
</reference>
<dbReference type="GO" id="GO:0007034">
    <property type="term" value="P:vacuolar transport"/>
    <property type="evidence" value="ECO:0007669"/>
    <property type="project" value="InterPro"/>
</dbReference>
<dbReference type="Gene3D" id="6.10.140.1230">
    <property type="match status" value="1"/>
</dbReference>
<organism evidence="2 3">
    <name type="scientific">Clydaea vesicula</name>
    <dbReference type="NCBI Taxonomy" id="447962"/>
    <lineage>
        <taxon>Eukaryota</taxon>
        <taxon>Fungi</taxon>
        <taxon>Fungi incertae sedis</taxon>
        <taxon>Chytridiomycota</taxon>
        <taxon>Chytridiomycota incertae sedis</taxon>
        <taxon>Chytridiomycetes</taxon>
        <taxon>Lobulomycetales</taxon>
        <taxon>Lobulomycetaceae</taxon>
        <taxon>Clydaea</taxon>
    </lineage>
</organism>
<dbReference type="Proteomes" id="UP001211065">
    <property type="component" value="Unassembled WGS sequence"/>
</dbReference>